<evidence type="ECO:0000313" key="3">
    <source>
        <dbReference type="Proteomes" id="UP001341840"/>
    </source>
</evidence>
<feature type="region of interest" description="Disordered" evidence="1">
    <location>
        <begin position="1"/>
        <end position="45"/>
    </location>
</feature>
<protein>
    <submittedName>
        <fullName evidence="2">Uncharacterized protein</fullName>
    </submittedName>
</protein>
<evidence type="ECO:0000313" key="2">
    <source>
        <dbReference type="EMBL" id="MED6118644.1"/>
    </source>
</evidence>
<keyword evidence="3" id="KW-1185">Reference proteome</keyword>
<name>A0ABU6R2M7_9FABA</name>
<proteinExistence type="predicted"/>
<sequence>MLGAGPSDSGPEVDVSMTVDPLDVVPPREHTGESEPGDEDPGDTEGEILDLMMMSLCRLNQDKCRRWGYMMTNISECINVVLEGTWFLPNSAIIRAKYERLQQLWVRKDREAHAQLAARATGSQCLLTTIVESRYSIHACHTLQSKKLSVPCG</sequence>
<dbReference type="Proteomes" id="UP001341840">
    <property type="component" value="Unassembled WGS sequence"/>
</dbReference>
<gene>
    <name evidence="2" type="ORF">PIB30_004694</name>
</gene>
<feature type="compositionally biased region" description="Acidic residues" evidence="1">
    <location>
        <begin position="35"/>
        <end position="45"/>
    </location>
</feature>
<accession>A0ABU6R2M7</accession>
<comment type="caution">
    <text evidence="2">The sequence shown here is derived from an EMBL/GenBank/DDBJ whole genome shotgun (WGS) entry which is preliminary data.</text>
</comment>
<organism evidence="2 3">
    <name type="scientific">Stylosanthes scabra</name>
    <dbReference type="NCBI Taxonomy" id="79078"/>
    <lineage>
        <taxon>Eukaryota</taxon>
        <taxon>Viridiplantae</taxon>
        <taxon>Streptophyta</taxon>
        <taxon>Embryophyta</taxon>
        <taxon>Tracheophyta</taxon>
        <taxon>Spermatophyta</taxon>
        <taxon>Magnoliopsida</taxon>
        <taxon>eudicotyledons</taxon>
        <taxon>Gunneridae</taxon>
        <taxon>Pentapetalae</taxon>
        <taxon>rosids</taxon>
        <taxon>fabids</taxon>
        <taxon>Fabales</taxon>
        <taxon>Fabaceae</taxon>
        <taxon>Papilionoideae</taxon>
        <taxon>50 kb inversion clade</taxon>
        <taxon>dalbergioids sensu lato</taxon>
        <taxon>Dalbergieae</taxon>
        <taxon>Pterocarpus clade</taxon>
        <taxon>Stylosanthes</taxon>
    </lineage>
</organism>
<dbReference type="EMBL" id="JASCZI010030217">
    <property type="protein sequence ID" value="MED6118644.1"/>
    <property type="molecule type" value="Genomic_DNA"/>
</dbReference>
<evidence type="ECO:0000256" key="1">
    <source>
        <dbReference type="SAM" id="MobiDB-lite"/>
    </source>
</evidence>
<reference evidence="2 3" key="1">
    <citation type="journal article" date="2023" name="Plants (Basel)">
        <title>Bridging the Gap: Combining Genomics and Transcriptomics Approaches to Understand Stylosanthes scabra, an Orphan Legume from the Brazilian Caatinga.</title>
        <authorList>
            <person name="Ferreira-Neto J.R.C."/>
            <person name="da Silva M.D."/>
            <person name="Binneck E."/>
            <person name="de Melo N.F."/>
            <person name="da Silva R.H."/>
            <person name="de Melo A.L.T.M."/>
            <person name="Pandolfi V."/>
            <person name="Bustamante F.O."/>
            <person name="Brasileiro-Vidal A.C."/>
            <person name="Benko-Iseppon A.M."/>
        </authorList>
    </citation>
    <scope>NUCLEOTIDE SEQUENCE [LARGE SCALE GENOMIC DNA]</scope>
    <source>
        <tissue evidence="2">Leaves</tissue>
    </source>
</reference>